<dbReference type="EMBL" id="CP119321">
    <property type="protein sequence ID" value="WEK13952.1"/>
    <property type="molecule type" value="Genomic_DNA"/>
</dbReference>
<dbReference type="AlphaFoldDB" id="A0AAJ5W3K5"/>
<feature type="transmembrane region" description="Helical" evidence="1">
    <location>
        <begin position="360"/>
        <end position="381"/>
    </location>
</feature>
<name>A0AAJ5W3K5_9MICO</name>
<gene>
    <name evidence="2" type="ORF">P0Y48_01695</name>
</gene>
<feature type="transmembrane region" description="Helical" evidence="1">
    <location>
        <begin position="261"/>
        <end position="282"/>
    </location>
</feature>
<accession>A0AAJ5W3K5</accession>
<keyword evidence="1" id="KW-1133">Transmembrane helix</keyword>
<feature type="transmembrane region" description="Helical" evidence="1">
    <location>
        <begin position="332"/>
        <end position="353"/>
    </location>
</feature>
<dbReference type="InterPro" id="IPR010640">
    <property type="entry name" value="Low_temperature_requirement_A"/>
</dbReference>
<keyword evidence="1" id="KW-0812">Transmembrane</keyword>
<evidence type="ECO:0000313" key="3">
    <source>
        <dbReference type="Proteomes" id="UP001213972"/>
    </source>
</evidence>
<feature type="transmembrane region" description="Helical" evidence="1">
    <location>
        <begin position="164"/>
        <end position="183"/>
    </location>
</feature>
<keyword evidence="1" id="KW-0472">Membrane</keyword>
<dbReference type="PANTHER" id="PTHR36840">
    <property type="entry name" value="BLL5714 PROTEIN"/>
    <property type="match status" value="1"/>
</dbReference>
<feature type="transmembrane region" description="Helical" evidence="1">
    <location>
        <begin position="100"/>
        <end position="120"/>
    </location>
</feature>
<protein>
    <submittedName>
        <fullName evidence="2">Low temperature requirement protein A</fullName>
    </submittedName>
</protein>
<feature type="transmembrane region" description="Helical" evidence="1">
    <location>
        <begin position="228"/>
        <end position="249"/>
    </location>
</feature>
<organism evidence="2 3">
    <name type="scientific">Candidatus Microbacterium phytovorans</name>
    <dbReference type="NCBI Taxonomy" id="3121374"/>
    <lineage>
        <taxon>Bacteria</taxon>
        <taxon>Bacillati</taxon>
        <taxon>Actinomycetota</taxon>
        <taxon>Actinomycetes</taxon>
        <taxon>Micrococcales</taxon>
        <taxon>Microbacteriaceae</taxon>
        <taxon>Microbacterium</taxon>
    </lineage>
</organism>
<feature type="transmembrane region" description="Helical" evidence="1">
    <location>
        <begin position="189"/>
        <end position="208"/>
    </location>
</feature>
<dbReference type="Pfam" id="PF06772">
    <property type="entry name" value="LtrA"/>
    <property type="match status" value="1"/>
</dbReference>
<feature type="transmembrane region" description="Helical" evidence="1">
    <location>
        <begin position="66"/>
        <end position="88"/>
    </location>
</feature>
<evidence type="ECO:0000256" key="1">
    <source>
        <dbReference type="SAM" id="Phobius"/>
    </source>
</evidence>
<reference evidence="2" key="1">
    <citation type="submission" date="2023-03" db="EMBL/GenBank/DDBJ databases">
        <title>Andean soil-derived lignocellulolytic bacterial consortium as a source of novel taxa and putative plastic-active enzymes.</title>
        <authorList>
            <person name="Diaz-Garcia L."/>
            <person name="Chuvochina M."/>
            <person name="Feuerriegel G."/>
            <person name="Bunk B."/>
            <person name="Sproer C."/>
            <person name="Streit W.R."/>
            <person name="Rodriguez L.M."/>
            <person name="Overmann J."/>
            <person name="Jimenez D.J."/>
        </authorList>
    </citation>
    <scope>NUCLEOTIDE SEQUENCE</scope>
    <source>
        <strain evidence="2">MAG 4610</strain>
    </source>
</reference>
<feature type="transmembrane region" description="Helical" evidence="1">
    <location>
        <begin position="387"/>
        <end position="406"/>
    </location>
</feature>
<proteinExistence type="predicted"/>
<evidence type="ECO:0000313" key="2">
    <source>
        <dbReference type="EMBL" id="WEK13952.1"/>
    </source>
</evidence>
<dbReference type="PANTHER" id="PTHR36840:SF1">
    <property type="entry name" value="BLL5714 PROTEIN"/>
    <property type="match status" value="1"/>
</dbReference>
<dbReference type="Proteomes" id="UP001213972">
    <property type="component" value="Chromosome"/>
</dbReference>
<sequence>MTTTPAAENHGSLTRGFARLTGRDPREPHRTATPLELLFDLTFVVAFSQAGSQAAHLFELGHTVPAAGGFFIAVFAVTWAWINATWLWSAFDADDVFVRIATFVQMIGVAVLALGLPPFFHSLDEGQHVDNALMIAGYVIMRVALIAVWIRVAAHNPQHRRTALTYATGLGIVQVGWVVAIVIDPPLGIGVTLMVALGLLEMIVPLVAERRGGATPWHPHHIAERYGLLVIITLGEVILGTVLAISAAVENTVWSVEAGLVAFGGMLLAFTVWWSYFTVPAARILSRRPSVSFVWGYLHIVLFAAVAAIGAGLHVAAYVIEGEAHVDATYALLTIAAPAFVFIVILGVLYATLVGRFDAFHLWLLAGSSAILAAAVAASLAGASLGTTIVITGLAPLVIVVGYEVVGHRHLDEDLSRLGA</sequence>
<feature type="transmembrane region" description="Helical" evidence="1">
    <location>
        <begin position="132"/>
        <end position="152"/>
    </location>
</feature>
<feature type="transmembrane region" description="Helical" evidence="1">
    <location>
        <begin position="294"/>
        <end position="320"/>
    </location>
</feature>